<dbReference type="AlphaFoldDB" id="A0AB39YDJ7"/>
<dbReference type="PROSITE" id="PS00622">
    <property type="entry name" value="HTH_LUXR_1"/>
    <property type="match status" value="1"/>
</dbReference>
<dbReference type="SUPFAM" id="SSF52540">
    <property type="entry name" value="P-loop containing nucleoside triphosphate hydrolases"/>
    <property type="match status" value="1"/>
</dbReference>
<dbReference type="SUPFAM" id="SSF46894">
    <property type="entry name" value="C-terminal effector domain of the bipartite response regulators"/>
    <property type="match status" value="1"/>
</dbReference>
<protein>
    <submittedName>
        <fullName evidence="4">AAA family ATPase</fullName>
    </submittedName>
</protein>
<dbReference type="InterPro" id="IPR016032">
    <property type="entry name" value="Sig_transdc_resp-reg_C-effctor"/>
</dbReference>
<dbReference type="SMART" id="SM00421">
    <property type="entry name" value="HTH_LUXR"/>
    <property type="match status" value="1"/>
</dbReference>
<evidence type="ECO:0000256" key="1">
    <source>
        <dbReference type="ARBA" id="ARBA00022741"/>
    </source>
</evidence>
<dbReference type="Gene3D" id="1.25.40.10">
    <property type="entry name" value="Tetratricopeptide repeat domain"/>
    <property type="match status" value="1"/>
</dbReference>
<dbReference type="GO" id="GO:0005737">
    <property type="term" value="C:cytoplasm"/>
    <property type="evidence" value="ECO:0007669"/>
    <property type="project" value="TreeGrafter"/>
</dbReference>
<keyword evidence="2" id="KW-0067">ATP-binding</keyword>
<evidence type="ECO:0000313" key="4">
    <source>
        <dbReference type="EMBL" id="XDV67197.1"/>
    </source>
</evidence>
<dbReference type="Pfam" id="PF00196">
    <property type="entry name" value="GerE"/>
    <property type="match status" value="1"/>
</dbReference>
<name>A0AB39YDJ7_9ACTN</name>
<dbReference type="CDD" id="cd06170">
    <property type="entry name" value="LuxR_C_like"/>
    <property type="match status" value="1"/>
</dbReference>
<proteinExistence type="predicted"/>
<dbReference type="SUPFAM" id="SSF48452">
    <property type="entry name" value="TPR-like"/>
    <property type="match status" value="1"/>
</dbReference>
<dbReference type="InterPro" id="IPR036388">
    <property type="entry name" value="WH-like_DNA-bd_sf"/>
</dbReference>
<dbReference type="PROSITE" id="PS50043">
    <property type="entry name" value="HTH_LUXR_2"/>
    <property type="match status" value="1"/>
</dbReference>
<evidence type="ECO:0000259" key="3">
    <source>
        <dbReference type="PROSITE" id="PS50043"/>
    </source>
</evidence>
<organism evidence="4">
    <name type="scientific">Streptomyces sp. R33</name>
    <dbReference type="NCBI Taxonomy" id="3238629"/>
    <lineage>
        <taxon>Bacteria</taxon>
        <taxon>Bacillati</taxon>
        <taxon>Actinomycetota</taxon>
        <taxon>Actinomycetes</taxon>
        <taxon>Kitasatosporales</taxon>
        <taxon>Streptomycetaceae</taxon>
        <taxon>Streptomyces</taxon>
    </lineage>
</organism>
<reference evidence="4" key="1">
    <citation type="submission" date="2024-08" db="EMBL/GenBank/DDBJ databases">
        <authorList>
            <person name="Yu S.T."/>
        </authorList>
    </citation>
    <scope>NUCLEOTIDE SEQUENCE</scope>
    <source>
        <strain evidence="4">R33</strain>
    </source>
</reference>
<dbReference type="PANTHER" id="PTHR16305">
    <property type="entry name" value="TESTICULAR SOLUBLE ADENYLYL CYCLASE"/>
    <property type="match status" value="1"/>
</dbReference>
<dbReference type="InterPro" id="IPR011990">
    <property type="entry name" value="TPR-like_helical_dom_sf"/>
</dbReference>
<dbReference type="Pfam" id="PF13191">
    <property type="entry name" value="AAA_16"/>
    <property type="match status" value="1"/>
</dbReference>
<dbReference type="GO" id="GO:0005524">
    <property type="term" value="F:ATP binding"/>
    <property type="evidence" value="ECO:0007669"/>
    <property type="project" value="UniProtKB-KW"/>
</dbReference>
<dbReference type="GO" id="GO:0004016">
    <property type="term" value="F:adenylate cyclase activity"/>
    <property type="evidence" value="ECO:0007669"/>
    <property type="project" value="TreeGrafter"/>
</dbReference>
<dbReference type="GO" id="GO:0003677">
    <property type="term" value="F:DNA binding"/>
    <property type="evidence" value="ECO:0007669"/>
    <property type="project" value="InterPro"/>
</dbReference>
<dbReference type="RefSeq" id="WP_369779187.1">
    <property type="nucleotide sequence ID" value="NZ_CP165727.1"/>
</dbReference>
<gene>
    <name evidence="4" type="ORF">AB5J51_31850</name>
</gene>
<feature type="domain" description="HTH luxR-type" evidence="3">
    <location>
        <begin position="880"/>
        <end position="945"/>
    </location>
</feature>
<dbReference type="InterPro" id="IPR000792">
    <property type="entry name" value="Tscrpt_reg_LuxR_C"/>
</dbReference>
<keyword evidence="1" id="KW-0547">Nucleotide-binding</keyword>
<dbReference type="Gene3D" id="1.10.10.10">
    <property type="entry name" value="Winged helix-like DNA-binding domain superfamily/Winged helix DNA-binding domain"/>
    <property type="match status" value="1"/>
</dbReference>
<sequence>MRVGRERLREELRDWVRGGARGSGGHLIVEGEPGAGRTALVREALAEAAALGSRVRYGAADAFTAELPLRAALDCLHPEGPGRAAVVALLREAREAAQPGGAWLAAMDLLVSGVEEWCARGPLLLVLDDLHWADPASLLLWQRLARAVDRLPLLLAATRRPLPRRPEVEQLCAEMGAGPRGRAVRLEPLTGAESAELLRAVLGAAPGPRLREAAGQAGGNPRLLRDLIAQWSRSIEITGGSRADGSGDGGIDTAEAHAVAVAELTLTEAELPDPPASLPRGIGYLSRPAYTTLRHAALLGPAFTPRELALVQARPAREVLAELEEPLLAGLLEDTGERLRFRQPALRRALYAELPRAARSALHQDAARALAEAGHDPERTAEQLLAGGALDRWAVHWLADSAQSLIAAAPGAAAELLERAVAQADCGDRDALEGSLADAALMLRRPESVELLATLHGRATDPGHRAALAFKLVSALMIQGDMARSLAVTEDALAEQVASPTLRLRLEACRVLALADLHCPAQAHTLAVPVVAEAARLGDPLCGAEAHHAMAFALFHLGRGRESLRHVAEGIACARRSPEANDMRLLLLANQAEAHLRFDEPETVAAALREARELALATRSAGRLVVTEARLAEFHYRLGDWDAALAGVARADGLPVSDGWLPVVVHGLRALVLGHRDEREAAQAELALLAPDAFAAPAARRYSGHVLLARALLAERAGRPADAVRELLPALADSPDEAGAYERPWVLSEIVRVALDSGDTATARAAVAACGRAAAALAEYPGPALALLRCRGLFAQDPQLLAQALERAERAGWPLVLGHAWEDLAVARAWHGDLAAARSALTRAAAAYEDLGARWDTARADARLRSLGVRRGSRSARRRPSNGWEALTPAELKVALLVAQGRSNPEIAGALFLSTRTVQTHVSHILAKLQVRSRAGVAAQAAARRTGPEPVRGPGP</sequence>
<accession>A0AB39YDJ7</accession>
<dbReference type="InterPro" id="IPR041664">
    <property type="entry name" value="AAA_16"/>
</dbReference>
<dbReference type="PANTHER" id="PTHR16305:SF35">
    <property type="entry name" value="TRANSCRIPTIONAL ACTIVATOR DOMAIN"/>
    <property type="match status" value="1"/>
</dbReference>
<dbReference type="InterPro" id="IPR027417">
    <property type="entry name" value="P-loop_NTPase"/>
</dbReference>
<dbReference type="EMBL" id="CP165727">
    <property type="protein sequence ID" value="XDV67197.1"/>
    <property type="molecule type" value="Genomic_DNA"/>
</dbReference>
<evidence type="ECO:0000256" key="2">
    <source>
        <dbReference type="ARBA" id="ARBA00022840"/>
    </source>
</evidence>
<dbReference type="GO" id="GO:0006355">
    <property type="term" value="P:regulation of DNA-templated transcription"/>
    <property type="evidence" value="ECO:0007669"/>
    <property type="project" value="InterPro"/>
</dbReference>
<dbReference type="PRINTS" id="PR00038">
    <property type="entry name" value="HTHLUXR"/>
</dbReference>